<sequence length="594" mass="65155">MVASYNFADAFLKDRASSAFSFQQPMSISRPSLLSSHCKSNTFPYHDNSSSLVFSNNAAANSVAVPLTTTPKRPRLSTDISAGAFRDFGNSTKSSTFSTPGMRIDDLLNPVVQAKHTTSNAAEATATTDGRKRKLANIEENSVTKPNAPRIPASNAAAQNIVARPDRKSKRDETKELDHLYNITCAIIETTWPNHSASQKTQLCPLRCFIVETHRLSHLGPTVLKVALYYLLRIKSSIDRRQMAKRRLQQQQHLQQLIEERQQLLQQQHQQQLQQKLAAAAAASAGDDSDVPPPLSPTTPPTISSSGTLVDRSSPSSDVPNTPNGYFQQQLLLQHQNNYHSHHHHQLQPQVLKKAMTAPTPITIENPVTSGHLSLASKLGLLANNGGANHAYGSAFMTRNNSNINSSVSTVIMDCIGGGGDLALKKQQPQDLRRSASDSAAKTKKVDVTMCGRRMYVAALILASKFMLDRTYSNRAWNKITRLNIKEINEMERAFMSLLDYQLYIQPTAFDRWDEMLPHITVKGQRLVVDQDRYHHRNANSNGGSSSSALPPTPAASPLPLPQTTASGFMEPSPLVSSSSSSNVVVGMLNTPAY</sequence>
<proteinExistence type="predicted"/>
<dbReference type="GO" id="GO:0005634">
    <property type="term" value="C:nucleus"/>
    <property type="evidence" value="ECO:0007669"/>
    <property type="project" value="TreeGrafter"/>
</dbReference>
<evidence type="ECO:0000313" key="3">
    <source>
        <dbReference type="EMBL" id="KAJ1911210.1"/>
    </source>
</evidence>
<organism evidence="3 4">
    <name type="scientific">Mycoemilia scoparia</name>
    <dbReference type="NCBI Taxonomy" id="417184"/>
    <lineage>
        <taxon>Eukaryota</taxon>
        <taxon>Fungi</taxon>
        <taxon>Fungi incertae sedis</taxon>
        <taxon>Zoopagomycota</taxon>
        <taxon>Kickxellomycotina</taxon>
        <taxon>Kickxellomycetes</taxon>
        <taxon>Kickxellales</taxon>
        <taxon>Kickxellaceae</taxon>
        <taxon>Mycoemilia</taxon>
    </lineage>
</organism>
<feature type="coiled-coil region" evidence="1">
    <location>
        <begin position="247"/>
        <end position="274"/>
    </location>
</feature>
<feature type="region of interest" description="Disordered" evidence="2">
    <location>
        <begin position="536"/>
        <end position="582"/>
    </location>
</feature>
<dbReference type="PANTHER" id="PTHR15615:SF36">
    <property type="entry name" value="PHO85 CYCLIN-5"/>
    <property type="match status" value="1"/>
</dbReference>
<comment type="caution">
    <text evidence="3">The sequence shown here is derived from an EMBL/GenBank/DDBJ whole genome shotgun (WGS) entry which is preliminary data.</text>
</comment>
<feature type="compositionally biased region" description="Low complexity" evidence="2">
    <location>
        <begin position="539"/>
        <end position="550"/>
    </location>
</feature>
<evidence type="ECO:0000313" key="4">
    <source>
        <dbReference type="Proteomes" id="UP001150538"/>
    </source>
</evidence>
<evidence type="ECO:0000256" key="1">
    <source>
        <dbReference type="SAM" id="Coils"/>
    </source>
</evidence>
<feature type="region of interest" description="Disordered" evidence="2">
    <location>
        <begin position="277"/>
        <end position="325"/>
    </location>
</feature>
<dbReference type="AlphaFoldDB" id="A0A9W7ZRD2"/>
<evidence type="ECO:0000256" key="2">
    <source>
        <dbReference type="SAM" id="MobiDB-lite"/>
    </source>
</evidence>
<dbReference type="Pfam" id="PF08613">
    <property type="entry name" value="Cyclin"/>
    <property type="match status" value="1"/>
</dbReference>
<keyword evidence="4" id="KW-1185">Reference proteome</keyword>
<dbReference type="GO" id="GO:0019901">
    <property type="term" value="F:protein kinase binding"/>
    <property type="evidence" value="ECO:0007669"/>
    <property type="project" value="InterPro"/>
</dbReference>
<dbReference type="CDD" id="cd20557">
    <property type="entry name" value="CYCLIN_ScPCL1-like"/>
    <property type="match status" value="1"/>
</dbReference>
<dbReference type="SUPFAM" id="SSF47954">
    <property type="entry name" value="Cyclin-like"/>
    <property type="match status" value="1"/>
</dbReference>
<protein>
    <submittedName>
        <fullName evidence="3">PHO85 cyclin-5</fullName>
    </submittedName>
</protein>
<accession>A0A9W7ZRD2</accession>
<dbReference type="OrthoDB" id="286814at2759"/>
<gene>
    <name evidence="3" type="primary">PCL5_2</name>
    <name evidence="3" type="ORF">H4219_006008</name>
</gene>
<feature type="compositionally biased region" description="Polar residues" evidence="2">
    <location>
        <begin position="311"/>
        <end position="325"/>
    </location>
</feature>
<dbReference type="EMBL" id="JANBPU010000474">
    <property type="protein sequence ID" value="KAJ1911210.1"/>
    <property type="molecule type" value="Genomic_DNA"/>
</dbReference>
<reference evidence="3" key="1">
    <citation type="submission" date="2022-07" db="EMBL/GenBank/DDBJ databases">
        <title>Phylogenomic reconstructions and comparative analyses of Kickxellomycotina fungi.</title>
        <authorList>
            <person name="Reynolds N.K."/>
            <person name="Stajich J.E."/>
            <person name="Barry K."/>
            <person name="Grigoriev I.V."/>
            <person name="Crous P."/>
            <person name="Smith M.E."/>
        </authorList>
    </citation>
    <scope>NUCLEOTIDE SEQUENCE</scope>
    <source>
        <strain evidence="3">NBRC 100468</strain>
    </source>
</reference>
<name>A0A9W7ZRD2_9FUNG</name>
<dbReference type="InterPro" id="IPR013922">
    <property type="entry name" value="Cyclin_PHO80-like"/>
</dbReference>
<dbReference type="Gene3D" id="1.10.472.10">
    <property type="entry name" value="Cyclin-like"/>
    <property type="match status" value="1"/>
</dbReference>
<dbReference type="PANTHER" id="PTHR15615">
    <property type="match status" value="1"/>
</dbReference>
<dbReference type="GO" id="GO:0000307">
    <property type="term" value="C:cyclin-dependent protein kinase holoenzyme complex"/>
    <property type="evidence" value="ECO:0007669"/>
    <property type="project" value="TreeGrafter"/>
</dbReference>
<feature type="compositionally biased region" description="Pro residues" evidence="2">
    <location>
        <begin position="551"/>
        <end position="561"/>
    </location>
</feature>
<dbReference type="InterPro" id="IPR036915">
    <property type="entry name" value="Cyclin-like_sf"/>
</dbReference>
<feature type="compositionally biased region" description="Pro residues" evidence="2">
    <location>
        <begin position="291"/>
        <end position="300"/>
    </location>
</feature>
<keyword evidence="1" id="KW-0175">Coiled coil</keyword>
<dbReference type="Proteomes" id="UP001150538">
    <property type="component" value="Unassembled WGS sequence"/>
</dbReference>
<dbReference type="GO" id="GO:0016538">
    <property type="term" value="F:cyclin-dependent protein serine/threonine kinase regulator activity"/>
    <property type="evidence" value="ECO:0007669"/>
    <property type="project" value="TreeGrafter"/>
</dbReference>